<evidence type="ECO:0000256" key="2">
    <source>
        <dbReference type="SAM" id="SignalP"/>
    </source>
</evidence>
<feature type="transmembrane region" description="Helical" evidence="1">
    <location>
        <begin position="164"/>
        <end position="187"/>
    </location>
</feature>
<protein>
    <submittedName>
        <fullName evidence="3">Uncharacterized protein</fullName>
    </submittedName>
</protein>
<keyword evidence="2" id="KW-0732">Signal</keyword>
<dbReference type="RefSeq" id="WP_073234023.1">
    <property type="nucleotide sequence ID" value="NZ_FQUY01000001.1"/>
</dbReference>
<organism evidence="3 4">
    <name type="scientific">Desulforamulus putei DSM 12395</name>
    <dbReference type="NCBI Taxonomy" id="1121429"/>
    <lineage>
        <taxon>Bacteria</taxon>
        <taxon>Bacillati</taxon>
        <taxon>Bacillota</taxon>
        <taxon>Clostridia</taxon>
        <taxon>Eubacteriales</taxon>
        <taxon>Peptococcaceae</taxon>
        <taxon>Desulforamulus</taxon>
    </lineage>
</organism>
<dbReference type="STRING" id="1121429.SAMN02745133_00097"/>
<reference evidence="4" key="1">
    <citation type="submission" date="2016-11" db="EMBL/GenBank/DDBJ databases">
        <authorList>
            <person name="Varghese N."/>
            <person name="Submissions S."/>
        </authorList>
    </citation>
    <scope>NUCLEOTIDE SEQUENCE [LARGE SCALE GENOMIC DNA]</scope>
    <source>
        <strain evidence="4">DSM 12395</strain>
    </source>
</reference>
<keyword evidence="1" id="KW-0812">Transmembrane</keyword>
<feature type="chain" id="PRO_5012138046" evidence="2">
    <location>
        <begin position="25"/>
        <end position="275"/>
    </location>
</feature>
<feature type="signal peptide" evidence="2">
    <location>
        <begin position="1"/>
        <end position="24"/>
    </location>
</feature>
<keyword evidence="1" id="KW-0472">Membrane</keyword>
<name>A0A1M4SEZ9_9FIRM</name>
<evidence type="ECO:0000313" key="4">
    <source>
        <dbReference type="Proteomes" id="UP000184148"/>
    </source>
</evidence>
<keyword evidence="1" id="KW-1133">Transmembrane helix</keyword>
<dbReference type="EMBL" id="FQUY01000001">
    <property type="protein sequence ID" value="SHE30779.1"/>
    <property type="molecule type" value="Genomic_DNA"/>
</dbReference>
<dbReference type="AlphaFoldDB" id="A0A1M4SEZ9"/>
<proteinExistence type="predicted"/>
<feature type="transmembrane region" description="Helical" evidence="1">
    <location>
        <begin position="226"/>
        <end position="243"/>
    </location>
</feature>
<accession>A0A1M4SEZ9</accession>
<sequence length="275" mass="29202">MKQVLMVLVTLLFLSGTHAAPARADEPFYHLNRVVQEGQRVENVFLYGEDGIIAGVVEDEVVVINGNLTLTKTARIQDRIFLIGGQLNQEPGAAVGKGIFHINLANENLNSLLLGAGAFVLLELAKLALALYVFLASLISLFVLKNRMNRAKGALQSGTVKVGLLGFFGALGLGLVFLALVVTVWGIPLALLLGLLLLALLPVGLSALSLLTGELLLKNFAWGQKPLYQVLIGSLFLVALFNFPVLGVLWGILVLVFALGAVAASLLPGKGDHHA</sequence>
<gene>
    <name evidence="3" type="ORF">SAMN02745133_00097</name>
</gene>
<evidence type="ECO:0000313" key="3">
    <source>
        <dbReference type="EMBL" id="SHE30779.1"/>
    </source>
</evidence>
<dbReference type="OrthoDB" id="2374025at2"/>
<feature type="transmembrane region" description="Helical" evidence="1">
    <location>
        <begin position="193"/>
        <end position="217"/>
    </location>
</feature>
<evidence type="ECO:0000256" key="1">
    <source>
        <dbReference type="SAM" id="Phobius"/>
    </source>
</evidence>
<dbReference type="Proteomes" id="UP000184148">
    <property type="component" value="Unassembled WGS sequence"/>
</dbReference>
<feature type="transmembrane region" description="Helical" evidence="1">
    <location>
        <begin position="118"/>
        <end position="144"/>
    </location>
</feature>
<keyword evidence="4" id="KW-1185">Reference proteome</keyword>